<dbReference type="SUPFAM" id="SSF56436">
    <property type="entry name" value="C-type lectin-like"/>
    <property type="match status" value="1"/>
</dbReference>
<sequence>MNTLVLLSVNITLCLNEHAYTHSYHCPFLLAEFEPVVGDAAEVADIATFFQCPTGWFKHGSRCFLLVKSRMSWLNAENHCVSQQGSLASVQSPAEYQFLQSLADLGGQTSAWIGAFNFQSTWMWIDRAGFYYSNWQSLSSVSSNPCAYLQTQAGWANTNCATTLAFFCVRIPQC</sequence>
<dbReference type="InterPro" id="IPR016187">
    <property type="entry name" value="CTDL_fold"/>
</dbReference>
<evidence type="ECO:0000313" key="2">
    <source>
        <dbReference type="Ensembl" id="ENSPNAP00000007842.2"/>
    </source>
</evidence>
<dbReference type="InterPro" id="IPR050111">
    <property type="entry name" value="C-type_lectin/snaclec_domain"/>
</dbReference>
<dbReference type="GeneTree" id="ENSGT00980000199379"/>
<feature type="domain" description="C-type lectin" evidence="1">
    <location>
        <begin position="59"/>
        <end position="169"/>
    </location>
</feature>
<dbReference type="SMART" id="SM00034">
    <property type="entry name" value="CLECT"/>
    <property type="match status" value="1"/>
</dbReference>
<accession>A0A3B4C7H7</accession>
<evidence type="ECO:0000313" key="3">
    <source>
        <dbReference type="Proteomes" id="UP001501920"/>
    </source>
</evidence>
<protein>
    <recommendedName>
        <fullName evidence="1">C-type lectin domain-containing protein</fullName>
    </recommendedName>
</protein>
<reference evidence="2" key="3">
    <citation type="submission" date="2025-09" db="UniProtKB">
        <authorList>
            <consortium name="Ensembl"/>
        </authorList>
    </citation>
    <scope>IDENTIFICATION</scope>
</reference>
<keyword evidence="3" id="KW-1185">Reference proteome</keyword>
<dbReference type="PROSITE" id="PS50041">
    <property type="entry name" value="C_TYPE_LECTIN_2"/>
    <property type="match status" value="1"/>
</dbReference>
<dbReference type="Gene3D" id="3.10.100.10">
    <property type="entry name" value="Mannose-Binding Protein A, subunit A"/>
    <property type="match status" value="1"/>
</dbReference>
<reference evidence="2 3" key="1">
    <citation type="submission" date="2020-10" db="EMBL/GenBank/DDBJ databases">
        <title>Pygocentrus nattereri (red-bellied piranha) genome, fPygNat1, primary haplotype.</title>
        <authorList>
            <person name="Myers G."/>
            <person name="Meyer A."/>
            <person name="Karagic N."/>
            <person name="Pippel M."/>
            <person name="Winkler S."/>
            <person name="Tracey A."/>
            <person name="Wood J."/>
            <person name="Formenti G."/>
            <person name="Howe K."/>
            <person name="Fedrigo O."/>
            <person name="Jarvis E.D."/>
        </authorList>
    </citation>
    <scope>NUCLEOTIDE SEQUENCE [LARGE SCALE GENOMIC DNA]</scope>
</reference>
<evidence type="ECO:0000259" key="1">
    <source>
        <dbReference type="PROSITE" id="PS50041"/>
    </source>
</evidence>
<proteinExistence type="predicted"/>
<dbReference type="InterPro" id="IPR016186">
    <property type="entry name" value="C-type_lectin-like/link_sf"/>
</dbReference>
<dbReference type="PANTHER" id="PTHR22803">
    <property type="entry name" value="MANNOSE, PHOSPHOLIPASE, LECTIN RECEPTOR RELATED"/>
    <property type="match status" value="1"/>
</dbReference>
<dbReference type="AlphaFoldDB" id="A0A3B4C7H7"/>
<name>A0A3B4C7H7_PYGNA</name>
<dbReference type="Pfam" id="PF00059">
    <property type="entry name" value="Lectin_C"/>
    <property type="match status" value="1"/>
</dbReference>
<organism evidence="2 3">
    <name type="scientific">Pygocentrus nattereri</name>
    <name type="common">Red-bellied piranha</name>
    <dbReference type="NCBI Taxonomy" id="42514"/>
    <lineage>
        <taxon>Eukaryota</taxon>
        <taxon>Metazoa</taxon>
        <taxon>Chordata</taxon>
        <taxon>Craniata</taxon>
        <taxon>Vertebrata</taxon>
        <taxon>Euteleostomi</taxon>
        <taxon>Actinopterygii</taxon>
        <taxon>Neopterygii</taxon>
        <taxon>Teleostei</taxon>
        <taxon>Ostariophysi</taxon>
        <taxon>Characiformes</taxon>
        <taxon>Characoidei</taxon>
        <taxon>Pygocentrus</taxon>
    </lineage>
</organism>
<dbReference type="Proteomes" id="UP001501920">
    <property type="component" value="Chromosome 5"/>
</dbReference>
<dbReference type="Ensembl" id="ENSPNAT00000001156.2">
    <property type="protein sequence ID" value="ENSPNAP00000007842.2"/>
    <property type="gene ID" value="ENSPNAG00000002830.2"/>
</dbReference>
<dbReference type="CDD" id="cd00037">
    <property type="entry name" value="CLECT"/>
    <property type="match status" value="1"/>
</dbReference>
<dbReference type="InterPro" id="IPR001304">
    <property type="entry name" value="C-type_lectin-like"/>
</dbReference>
<reference evidence="2" key="2">
    <citation type="submission" date="2025-08" db="UniProtKB">
        <authorList>
            <consortium name="Ensembl"/>
        </authorList>
    </citation>
    <scope>IDENTIFICATION</scope>
</reference>